<dbReference type="InterPro" id="IPR036280">
    <property type="entry name" value="Multihaem_cyt_sf"/>
</dbReference>
<evidence type="ECO:0000256" key="11">
    <source>
        <dbReference type="SAM" id="SignalP"/>
    </source>
</evidence>
<dbReference type="EMBL" id="FNCY01000024">
    <property type="protein sequence ID" value="SDI64766.1"/>
    <property type="molecule type" value="Genomic_DNA"/>
</dbReference>
<feature type="signal peptide" evidence="11">
    <location>
        <begin position="1"/>
        <end position="28"/>
    </location>
</feature>
<evidence type="ECO:0000256" key="2">
    <source>
        <dbReference type="ARBA" id="ARBA00009288"/>
    </source>
</evidence>
<keyword evidence="9" id="KW-0408">Iron</keyword>
<protein>
    <recommendedName>
        <fullName evidence="3">nitrite reductase (cytochrome; ammonia-forming)</fullName>
        <ecNumber evidence="3">1.7.2.2</ecNumber>
    </recommendedName>
</protein>
<evidence type="ECO:0000256" key="10">
    <source>
        <dbReference type="ARBA" id="ARBA00049131"/>
    </source>
</evidence>
<evidence type="ECO:0000256" key="6">
    <source>
        <dbReference type="ARBA" id="ARBA00022729"/>
    </source>
</evidence>
<evidence type="ECO:0000256" key="4">
    <source>
        <dbReference type="ARBA" id="ARBA00022617"/>
    </source>
</evidence>
<dbReference type="CDD" id="cd00548">
    <property type="entry name" value="NrfA-like"/>
    <property type="match status" value="1"/>
</dbReference>
<keyword evidence="7" id="KW-0106">Calcium</keyword>
<keyword evidence="5" id="KW-0479">Metal-binding</keyword>
<evidence type="ECO:0000256" key="9">
    <source>
        <dbReference type="ARBA" id="ARBA00023004"/>
    </source>
</evidence>
<dbReference type="PIRSF" id="PIRSF000243">
    <property type="entry name" value="Cyt_c552"/>
    <property type="match status" value="1"/>
</dbReference>
<dbReference type="Gene3D" id="1.20.140.10">
    <property type="entry name" value="Butyryl-CoA Dehydrogenase, subunit A, domain 3"/>
    <property type="match status" value="1"/>
</dbReference>
<dbReference type="STRING" id="83767.SAMN05660652_03803"/>
<keyword evidence="8" id="KW-0560">Oxidoreductase</keyword>
<evidence type="ECO:0000256" key="7">
    <source>
        <dbReference type="ARBA" id="ARBA00022837"/>
    </source>
</evidence>
<dbReference type="GO" id="GO:0030288">
    <property type="term" value="C:outer membrane-bounded periplasmic space"/>
    <property type="evidence" value="ECO:0007669"/>
    <property type="project" value="TreeGrafter"/>
</dbReference>
<organism evidence="12 13">
    <name type="scientific">Propionivibrio dicarboxylicus</name>
    <dbReference type="NCBI Taxonomy" id="83767"/>
    <lineage>
        <taxon>Bacteria</taxon>
        <taxon>Pseudomonadati</taxon>
        <taxon>Pseudomonadota</taxon>
        <taxon>Betaproteobacteria</taxon>
        <taxon>Rhodocyclales</taxon>
        <taxon>Rhodocyclaceae</taxon>
        <taxon>Propionivibrio</taxon>
    </lineage>
</organism>
<comment type="subcellular location">
    <subcellularLocation>
        <location evidence="1">Cell envelope</location>
    </subcellularLocation>
</comment>
<keyword evidence="13" id="KW-1185">Reference proteome</keyword>
<keyword evidence="4" id="KW-0349">Heme</keyword>
<feature type="chain" id="PRO_5011495359" description="nitrite reductase (cytochrome; ammonia-forming)" evidence="11">
    <location>
        <begin position="29"/>
        <end position="575"/>
    </location>
</feature>
<dbReference type="PANTHER" id="PTHR30633:SF0">
    <property type="entry name" value="CYTOCHROME C-552"/>
    <property type="match status" value="1"/>
</dbReference>
<accession>A0A1G8M9Y4</accession>
<dbReference type="Pfam" id="PF02335">
    <property type="entry name" value="Cytochrom_C552"/>
    <property type="match status" value="1"/>
</dbReference>
<dbReference type="PANTHER" id="PTHR30633">
    <property type="entry name" value="CYTOCHROME C-552 RESPIRATORY NITRITE REDUCTASE"/>
    <property type="match status" value="1"/>
</dbReference>
<evidence type="ECO:0000313" key="13">
    <source>
        <dbReference type="Proteomes" id="UP000198607"/>
    </source>
</evidence>
<dbReference type="GO" id="GO:0020037">
    <property type="term" value="F:heme binding"/>
    <property type="evidence" value="ECO:0007669"/>
    <property type="project" value="TreeGrafter"/>
</dbReference>
<dbReference type="EC" id="1.7.2.2" evidence="3"/>
<dbReference type="Proteomes" id="UP000198607">
    <property type="component" value="Unassembled WGS sequence"/>
</dbReference>
<dbReference type="Gene3D" id="1.10.287.3080">
    <property type="match status" value="1"/>
</dbReference>
<comment type="catalytic activity">
    <reaction evidence="10">
        <text>6 Fe(III)-[cytochrome c] + NH4(+) + 2 H2O = 6 Fe(II)-[cytochrome c] + nitrite + 8 H(+)</text>
        <dbReference type="Rhea" id="RHEA:13089"/>
        <dbReference type="Rhea" id="RHEA-COMP:10350"/>
        <dbReference type="Rhea" id="RHEA-COMP:14399"/>
        <dbReference type="ChEBI" id="CHEBI:15377"/>
        <dbReference type="ChEBI" id="CHEBI:15378"/>
        <dbReference type="ChEBI" id="CHEBI:16301"/>
        <dbReference type="ChEBI" id="CHEBI:28938"/>
        <dbReference type="ChEBI" id="CHEBI:29033"/>
        <dbReference type="ChEBI" id="CHEBI:29034"/>
        <dbReference type="EC" id="1.7.2.2"/>
    </reaction>
</comment>
<dbReference type="RefSeq" id="WP_218122821.1">
    <property type="nucleotide sequence ID" value="NZ_FNCY01000024.1"/>
</dbReference>
<dbReference type="Gene3D" id="1.10.1130.10">
    <property type="entry name" value="Flavocytochrome C3, Chain A"/>
    <property type="match status" value="1"/>
</dbReference>
<evidence type="ECO:0000313" key="12">
    <source>
        <dbReference type="EMBL" id="SDI64766.1"/>
    </source>
</evidence>
<evidence type="ECO:0000256" key="8">
    <source>
        <dbReference type="ARBA" id="ARBA00023002"/>
    </source>
</evidence>
<dbReference type="AlphaFoldDB" id="A0A1G8M9Y4"/>
<comment type="similarity">
    <text evidence="2">Belongs to the cytochrome c-552 family.</text>
</comment>
<evidence type="ECO:0000256" key="1">
    <source>
        <dbReference type="ARBA" id="ARBA00004196"/>
    </source>
</evidence>
<dbReference type="InterPro" id="IPR003321">
    <property type="entry name" value="Cyt_c552"/>
</dbReference>
<dbReference type="GO" id="GO:0042279">
    <property type="term" value="F:nitrite reductase (cytochrome, ammonia-forming) activity"/>
    <property type="evidence" value="ECO:0007669"/>
    <property type="project" value="UniProtKB-EC"/>
</dbReference>
<dbReference type="GO" id="GO:0019645">
    <property type="term" value="P:anaerobic electron transport chain"/>
    <property type="evidence" value="ECO:0007669"/>
    <property type="project" value="TreeGrafter"/>
</dbReference>
<sequence length="575" mass="64317">MRTKKIKAGLVGVLAICATVLGIGVAEARQPDPAVVKQQDQVTQKTLEQVRGALPKTAMAKDKQADVAACYSCHKDIKEFHVSSKHASVNCATCHTNFDEHVAKDGKAPIATRTDHAVCGTCHQPQYESFLSVNYESKARIEKATYKGRSPLFDKLMAPHGFTKEHTEPRSHIFMLLDQLLIDRSYGGRFQLNDWSMLADGKGAETQLWSALLKDADPSSSDQKVFMPQTATASNPVCLNCKTQDHILKWKYMGDPDPKAKWSRTSKVVDFVRDLKHPMNCYTCHDPHSTAPRVVRDALIEAVVDRGMGTYPQDKAKSGKVTMTKVTFRDGFRAIGVLNKPDSNLMCAQCHVEYNCNPGFDTKTGELSVTMADRRANHYFWSNVFDYKAAAEKISFKDFKHATTGALLSKIQHPEAETFWGSAHERNNVECKSCHMPKIKQDGKTYTSHFQRSPRYNVKDTCLKCHNDMNEQQAVYTIDSIQNYTRGKLAKAEYWLAQLIDTFPKARAAGVPDEAIKKAQAHHDQAHIYWEWWTAENSDGFHNPGAARESLTRSMDASQAGIKVLNDAIAALAKK</sequence>
<name>A0A1G8M9Y4_9RHOO</name>
<dbReference type="GO" id="GO:0046872">
    <property type="term" value="F:metal ion binding"/>
    <property type="evidence" value="ECO:0007669"/>
    <property type="project" value="UniProtKB-KW"/>
</dbReference>
<keyword evidence="6 11" id="KW-0732">Signal</keyword>
<evidence type="ECO:0000256" key="3">
    <source>
        <dbReference type="ARBA" id="ARBA00011887"/>
    </source>
</evidence>
<reference evidence="12 13" key="1">
    <citation type="submission" date="2016-10" db="EMBL/GenBank/DDBJ databases">
        <authorList>
            <person name="de Groot N.N."/>
        </authorList>
    </citation>
    <scope>NUCLEOTIDE SEQUENCE [LARGE SCALE GENOMIC DNA]</scope>
    <source>
        <strain evidence="12 13">DSM 5885</strain>
    </source>
</reference>
<gene>
    <name evidence="12" type="ORF">SAMN05660652_03803</name>
</gene>
<proteinExistence type="inferred from homology"/>
<dbReference type="FunFam" id="1.10.1130.10:FF:000004">
    <property type="entry name" value="Cytochrome c-552"/>
    <property type="match status" value="1"/>
</dbReference>
<dbReference type="SUPFAM" id="SSF48695">
    <property type="entry name" value="Multiheme cytochromes"/>
    <property type="match status" value="2"/>
</dbReference>
<evidence type="ECO:0000256" key="5">
    <source>
        <dbReference type="ARBA" id="ARBA00022723"/>
    </source>
</evidence>